<evidence type="ECO:0000313" key="3">
    <source>
        <dbReference type="Proteomes" id="UP000236291"/>
    </source>
</evidence>
<evidence type="ECO:0000256" key="1">
    <source>
        <dbReference type="SAM" id="MobiDB-lite"/>
    </source>
</evidence>
<sequence length="33" mass="3255">MATTTDEVMLGDDGVNGEGDDGVNGEVDDGVNG</sequence>
<dbReference type="AlphaFoldDB" id="A0A2K3KBN3"/>
<evidence type="ECO:0000313" key="2">
    <source>
        <dbReference type="EMBL" id="PNX63715.1"/>
    </source>
</evidence>
<comment type="caution">
    <text evidence="2">The sequence shown here is derived from an EMBL/GenBank/DDBJ whole genome shotgun (WGS) entry which is preliminary data.</text>
</comment>
<feature type="non-terminal residue" evidence="2">
    <location>
        <position position="33"/>
    </location>
</feature>
<feature type="compositionally biased region" description="Acidic residues" evidence="1">
    <location>
        <begin position="18"/>
        <end position="33"/>
    </location>
</feature>
<protein>
    <submittedName>
        <fullName evidence="2">Uncharacterized protein</fullName>
    </submittedName>
</protein>
<organism evidence="2 3">
    <name type="scientific">Trifolium pratense</name>
    <name type="common">Red clover</name>
    <dbReference type="NCBI Taxonomy" id="57577"/>
    <lineage>
        <taxon>Eukaryota</taxon>
        <taxon>Viridiplantae</taxon>
        <taxon>Streptophyta</taxon>
        <taxon>Embryophyta</taxon>
        <taxon>Tracheophyta</taxon>
        <taxon>Spermatophyta</taxon>
        <taxon>Magnoliopsida</taxon>
        <taxon>eudicotyledons</taxon>
        <taxon>Gunneridae</taxon>
        <taxon>Pentapetalae</taxon>
        <taxon>rosids</taxon>
        <taxon>fabids</taxon>
        <taxon>Fabales</taxon>
        <taxon>Fabaceae</taxon>
        <taxon>Papilionoideae</taxon>
        <taxon>50 kb inversion clade</taxon>
        <taxon>NPAAA clade</taxon>
        <taxon>Hologalegina</taxon>
        <taxon>IRL clade</taxon>
        <taxon>Trifolieae</taxon>
        <taxon>Trifolium</taxon>
    </lineage>
</organism>
<dbReference type="Proteomes" id="UP000236291">
    <property type="component" value="Unassembled WGS sequence"/>
</dbReference>
<accession>A0A2K3KBN3</accession>
<dbReference type="EMBL" id="ASHM01157991">
    <property type="protein sequence ID" value="PNX63715.1"/>
    <property type="molecule type" value="Genomic_DNA"/>
</dbReference>
<feature type="region of interest" description="Disordered" evidence="1">
    <location>
        <begin position="1"/>
        <end position="33"/>
    </location>
</feature>
<gene>
    <name evidence="2" type="ORF">L195_g061768</name>
</gene>
<reference evidence="2 3" key="1">
    <citation type="journal article" date="2014" name="Am. J. Bot.">
        <title>Genome assembly and annotation for red clover (Trifolium pratense; Fabaceae).</title>
        <authorList>
            <person name="Istvanek J."/>
            <person name="Jaros M."/>
            <person name="Krenek A."/>
            <person name="Repkova J."/>
        </authorList>
    </citation>
    <scope>NUCLEOTIDE SEQUENCE [LARGE SCALE GENOMIC DNA]</scope>
    <source>
        <strain evidence="3">cv. Tatra</strain>
        <tissue evidence="2">Young leaves</tissue>
    </source>
</reference>
<proteinExistence type="predicted"/>
<reference evidence="2 3" key="2">
    <citation type="journal article" date="2017" name="Front. Plant Sci.">
        <title>Gene Classification and Mining of Molecular Markers Useful in Red Clover (Trifolium pratense) Breeding.</title>
        <authorList>
            <person name="Istvanek J."/>
            <person name="Dluhosova J."/>
            <person name="Dluhos P."/>
            <person name="Patkova L."/>
            <person name="Nedelnik J."/>
            <person name="Repkova J."/>
        </authorList>
    </citation>
    <scope>NUCLEOTIDE SEQUENCE [LARGE SCALE GENOMIC DNA]</scope>
    <source>
        <strain evidence="3">cv. Tatra</strain>
        <tissue evidence="2">Young leaves</tissue>
    </source>
</reference>
<name>A0A2K3KBN3_TRIPR</name>